<reference evidence="1" key="1">
    <citation type="journal article" date="2021" name="Proc. Natl. Acad. Sci. U.S.A.">
        <title>Three genomes in the algal genus Volvox reveal the fate of a haploid sex-determining region after a transition to homothallism.</title>
        <authorList>
            <person name="Yamamoto K."/>
            <person name="Hamaji T."/>
            <person name="Kawai-Toyooka H."/>
            <person name="Matsuzaki R."/>
            <person name="Takahashi F."/>
            <person name="Nishimura Y."/>
            <person name="Kawachi M."/>
            <person name="Noguchi H."/>
            <person name="Minakuchi Y."/>
            <person name="Umen J.G."/>
            <person name="Toyoda A."/>
            <person name="Nozaki H."/>
        </authorList>
    </citation>
    <scope>NUCLEOTIDE SEQUENCE</scope>
    <source>
        <strain evidence="1">NIES-3780</strain>
    </source>
</reference>
<evidence type="ECO:0000313" key="2">
    <source>
        <dbReference type="Proteomes" id="UP000747399"/>
    </source>
</evidence>
<dbReference type="AlphaFoldDB" id="A0A8J4AUI1"/>
<accession>A0A8J4AUI1</accession>
<comment type="caution">
    <text evidence="1">The sequence shown here is derived from an EMBL/GenBank/DDBJ whole genome shotgun (WGS) entry which is preliminary data.</text>
</comment>
<keyword evidence="2" id="KW-1185">Reference proteome</keyword>
<feature type="non-terminal residue" evidence="1">
    <location>
        <position position="1"/>
    </location>
</feature>
<evidence type="ECO:0000313" key="1">
    <source>
        <dbReference type="EMBL" id="GIL45850.1"/>
    </source>
</evidence>
<dbReference type="Proteomes" id="UP000747399">
    <property type="component" value="Unassembled WGS sequence"/>
</dbReference>
<protein>
    <submittedName>
        <fullName evidence="1">Uncharacterized protein</fullName>
    </submittedName>
</protein>
<dbReference type="EMBL" id="BNCO01000003">
    <property type="protein sequence ID" value="GIL45850.1"/>
    <property type="molecule type" value="Genomic_DNA"/>
</dbReference>
<name>A0A8J4AUI1_9CHLO</name>
<gene>
    <name evidence="1" type="ORF">Vafri_2985</name>
</gene>
<proteinExistence type="predicted"/>
<sequence>PGPLDLAADSFSNTYDATGQPRNCDQRTILAASVQMFGLPQVTQSFTLIAVLDPPRREPGALQGDLMTAGGLRVQWDLSASELAQRVTHRTKIFEVLCSSARREIFFIGALNQGVGVLERPRQVCIKYVYP</sequence>
<organism evidence="1 2">
    <name type="scientific">Volvox africanus</name>
    <dbReference type="NCBI Taxonomy" id="51714"/>
    <lineage>
        <taxon>Eukaryota</taxon>
        <taxon>Viridiplantae</taxon>
        <taxon>Chlorophyta</taxon>
        <taxon>core chlorophytes</taxon>
        <taxon>Chlorophyceae</taxon>
        <taxon>CS clade</taxon>
        <taxon>Chlamydomonadales</taxon>
        <taxon>Volvocaceae</taxon>
        <taxon>Volvox</taxon>
    </lineage>
</organism>